<dbReference type="Proteomes" id="UP000199125">
    <property type="component" value="Unassembled WGS sequence"/>
</dbReference>
<accession>A0A1H6LHP6</accession>
<dbReference type="AlphaFoldDB" id="A0A1H6LHP6"/>
<protein>
    <recommendedName>
        <fullName evidence="4">DUF1761 domain-containing protein</fullName>
    </recommendedName>
</protein>
<reference evidence="3" key="1">
    <citation type="submission" date="2016-10" db="EMBL/GenBank/DDBJ databases">
        <authorList>
            <person name="Varghese N."/>
            <person name="Submissions S."/>
        </authorList>
    </citation>
    <scope>NUCLEOTIDE SEQUENCE [LARGE SCALE GENOMIC DNA]</scope>
    <source>
        <strain evidence="3">DSM 11593</strain>
    </source>
</reference>
<proteinExistence type="predicted"/>
<dbReference type="STRING" id="65735.SAMN04488075_1383"/>
<evidence type="ECO:0000313" key="2">
    <source>
        <dbReference type="EMBL" id="SEH84296.1"/>
    </source>
</evidence>
<evidence type="ECO:0000256" key="1">
    <source>
        <dbReference type="SAM" id="Phobius"/>
    </source>
</evidence>
<evidence type="ECO:0000313" key="3">
    <source>
        <dbReference type="Proteomes" id="UP000199125"/>
    </source>
</evidence>
<keyword evidence="1" id="KW-1133">Transmembrane helix</keyword>
<dbReference type="EMBL" id="FNXG01000002">
    <property type="protein sequence ID" value="SEH84296.1"/>
    <property type="molecule type" value="Genomic_DNA"/>
</dbReference>
<dbReference type="InterPro" id="IPR013879">
    <property type="entry name" value="DUF1761"/>
</dbReference>
<gene>
    <name evidence="2" type="ORF">SAMN04488075_1383</name>
</gene>
<feature type="transmembrane region" description="Helical" evidence="1">
    <location>
        <begin position="48"/>
        <end position="68"/>
    </location>
</feature>
<keyword evidence="1" id="KW-0812">Transmembrane</keyword>
<name>A0A1H6LHP6_9RHOB</name>
<dbReference type="RefSeq" id="WP_090846699.1">
    <property type="nucleotide sequence ID" value="NZ_FNXG01000002.1"/>
</dbReference>
<keyword evidence="1" id="KW-0472">Membrane</keyword>
<evidence type="ECO:0008006" key="4">
    <source>
        <dbReference type="Google" id="ProtNLM"/>
    </source>
</evidence>
<keyword evidence="3" id="KW-1185">Reference proteome</keyword>
<dbReference type="Pfam" id="PF08570">
    <property type="entry name" value="DUF1761"/>
    <property type="match status" value="1"/>
</dbReference>
<feature type="transmembrane region" description="Helical" evidence="1">
    <location>
        <begin position="109"/>
        <end position="129"/>
    </location>
</feature>
<feature type="transmembrane region" description="Helical" evidence="1">
    <location>
        <begin position="80"/>
        <end position="97"/>
    </location>
</feature>
<sequence>MEMMIVIAAAILAWVIGAIIYRLADGVYASASALQVRNIGDPRGRPVAPYLLAGVGLVAVSAMIRVLFLRAGIDGMISGAGWGALIGAALVSPWLVIENTHTPRPMVTTLIDAGFAVAACAAIGAVMGAV</sequence>
<organism evidence="2 3">
    <name type="scientific">Paracoccus alkenifer</name>
    <dbReference type="NCBI Taxonomy" id="65735"/>
    <lineage>
        <taxon>Bacteria</taxon>
        <taxon>Pseudomonadati</taxon>
        <taxon>Pseudomonadota</taxon>
        <taxon>Alphaproteobacteria</taxon>
        <taxon>Rhodobacterales</taxon>
        <taxon>Paracoccaceae</taxon>
        <taxon>Paracoccus</taxon>
    </lineage>
</organism>
<dbReference type="OrthoDB" id="344736at2"/>